<comment type="pathway">
    <text evidence="5">Cofactor biosynthesis; biotin biosynthesis.</text>
</comment>
<dbReference type="HAMAP" id="MF_00835">
    <property type="entry name" value="BioC"/>
    <property type="match status" value="1"/>
</dbReference>
<comment type="catalytic activity">
    <reaction evidence="5">
        <text>malonyl-[ACP] + S-adenosyl-L-methionine = malonyl-[ACP] methyl ester + S-adenosyl-L-homocysteine</text>
        <dbReference type="Rhea" id="RHEA:17105"/>
        <dbReference type="Rhea" id="RHEA-COMP:9623"/>
        <dbReference type="Rhea" id="RHEA-COMP:9954"/>
        <dbReference type="ChEBI" id="CHEBI:57856"/>
        <dbReference type="ChEBI" id="CHEBI:59789"/>
        <dbReference type="ChEBI" id="CHEBI:78449"/>
        <dbReference type="ChEBI" id="CHEBI:78845"/>
        <dbReference type="EC" id="2.1.1.197"/>
    </reaction>
</comment>
<keyword evidence="3 5" id="KW-0949">S-adenosyl-L-methionine</keyword>
<keyword evidence="2 5" id="KW-0808">Transferase</keyword>
<keyword evidence="1 5" id="KW-0489">Methyltransferase</keyword>
<gene>
    <name evidence="5" type="primary">bioC</name>
    <name evidence="6" type="ORF">AK33_03940</name>
</gene>
<evidence type="ECO:0000256" key="1">
    <source>
        <dbReference type="ARBA" id="ARBA00022603"/>
    </source>
</evidence>
<dbReference type="GO" id="GO:0102130">
    <property type="term" value="F:malonyl-CoA methyltransferase activity"/>
    <property type="evidence" value="ECO:0007669"/>
    <property type="project" value="UniProtKB-EC"/>
</dbReference>
<dbReference type="AlphaFoldDB" id="A0A011P7K1"/>
<dbReference type="PANTHER" id="PTHR13090">
    <property type="entry name" value="ARGININE-HYDROXYLASE NDUFAF5, MITOCHONDRIAL"/>
    <property type="match status" value="1"/>
</dbReference>
<dbReference type="NCBIfam" id="TIGR02072">
    <property type="entry name" value="BioC"/>
    <property type="match status" value="1"/>
</dbReference>
<comment type="similarity">
    <text evidence="5">Belongs to the methyltransferase superfamily.</text>
</comment>
<evidence type="ECO:0000256" key="5">
    <source>
        <dbReference type="HAMAP-Rule" id="MF_00835"/>
    </source>
</evidence>
<dbReference type="UniPathway" id="UPA00078"/>
<dbReference type="GO" id="GO:0010340">
    <property type="term" value="F:carboxyl-O-methyltransferase activity"/>
    <property type="evidence" value="ECO:0007669"/>
    <property type="project" value="UniProtKB-UniRule"/>
</dbReference>
<dbReference type="Proteomes" id="UP000054123">
    <property type="component" value="Unassembled WGS sequence"/>
</dbReference>
<dbReference type="GO" id="GO:0009102">
    <property type="term" value="P:biotin biosynthetic process"/>
    <property type="evidence" value="ECO:0007669"/>
    <property type="project" value="UniProtKB-UniRule"/>
</dbReference>
<dbReference type="OrthoDB" id="9760689at2"/>
<name>A0A011P7K1_9PAST</name>
<keyword evidence="7" id="KW-1185">Reference proteome</keyword>
<evidence type="ECO:0000256" key="3">
    <source>
        <dbReference type="ARBA" id="ARBA00022691"/>
    </source>
</evidence>
<reference evidence="6 7" key="1">
    <citation type="journal article" date="2014" name="Genome Announc.">
        <title>Genome Sequence of a Presumptive Mannheimia haemolytica Strain with an A1/A6-Cross-Reactive Serotype from a White-Tailed Deer (Odocoileus virginianus).</title>
        <authorList>
            <person name="Lawrence P.K."/>
            <person name="Bey R.F."/>
            <person name="Wiener B."/>
            <person name="Kittichotirat W."/>
            <person name="Bumgarner R.E."/>
        </authorList>
    </citation>
    <scope>NUCLEOTIDE SEQUENCE [LARGE SCALE GENOMIC DNA]</scope>
    <source>
        <strain evidence="6 7">PKL10</strain>
    </source>
</reference>
<dbReference type="CDD" id="cd02440">
    <property type="entry name" value="AdoMet_MTases"/>
    <property type="match status" value="1"/>
</dbReference>
<dbReference type="RefSeq" id="WP_042802101.1">
    <property type="nucleotide sequence ID" value="NZ_AVSP01000013.1"/>
</dbReference>
<comment type="caution">
    <text evidence="6">The sequence shown here is derived from an EMBL/GenBank/DDBJ whole genome shotgun (WGS) entry which is preliminary data.</text>
</comment>
<dbReference type="InterPro" id="IPR011814">
    <property type="entry name" value="BioC"/>
</dbReference>
<dbReference type="InterPro" id="IPR050602">
    <property type="entry name" value="Malonyl-ACP_OMT"/>
</dbReference>
<dbReference type="InterPro" id="IPR029063">
    <property type="entry name" value="SAM-dependent_MTases_sf"/>
</dbReference>
<comment type="function">
    <text evidence="5">Converts the free carboxyl group of a malonyl-thioester to its methyl ester by transfer of a methyl group from S-adenosyl-L-methionine (SAM). It allows to synthesize pimeloyl-ACP via the fatty acid synthetic pathway.</text>
</comment>
<proteinExistence type="inferred from homology"/>
<evidence type="ECO:0000256" key="4">
    <source>
        <dbReference type="ARBA" id="ARBA00022756"/>
    </source>
</evidence>
<keyword evidence="4 5" id="KW-0093">Biotin biosynthesis</keyword>
<protein>
    <recommendedName>
        <fullName evidence="5">Malonyl-[acyl-carrier protein] O-methyltransferase</fullName>
        <shortName evidence="5">Malonyl-ACP O-methyltransferase</shortName>
        <ecNumber evidence="5">2.1.1.197</ecNumber>
    </recommendedName>
    <alternativeName>
        <fullName evidence="5">Biotin synthesis protein BioC</fullName>
    </alternativeName>
</protein>
<dbReference type="EC" id="2.1.1.197" evidence="5"/>
<dbReference type="Gene3D" id="3.40.50.150">
    <property type="entry name" value="Vaccinia Virus protein VP39"/>
    <property type="match status" value="1"/>
</dbReference>
<organism evidence="6 7">
    <name type="scientific">Mannheimia granulomatis</name>
    <dbReference type="NCBI Taxonomy" id="85402"/>
    <lineage>
        <taxon>Bacteria</taxon>
        <taxon>Pseudomonadati</taxon>
        <taxon>Pseudomonadota</taxon>
        <taxon>Gammaproteobacteria</taxon>
        <taxon>Pasteurellales</taxon>
        <taxon>Pasteurellaceae</taxon>
        <taxon>Mannheimia</taxon>
    </lineage>
</organism>
<accession>A0A011P7K1</accession>
<dbReference type="PATRIC" id="fig|1450449.3.peg.757"/>
<dbReference type="GO" id="GO:0032259">
    <property type="term" value="P:methylation"/>
    <property type="evidence" value="ECO:0007669"/>
    <property type="project" value="UniProtKB-KW"/>
</dbReference>
<evidence type="ECO:0000313" key="6">
    <source>
        <dbReference type="EMBL" id="EXI62414.1"/>
    </source>
</evidence>
<sequence>MEKITASLIQKCFSAALNDYDENAIVQQQIAEKLTSLLAQQPIMQFDSCLEIGCGTGHLTRALNNQYQIKQWYIQDLCDCSSFLDKILPQGNFHFHQGNAELCPLEGNYQLIASASAVQWFNNKQSFIKHSSAQLQPNGILLFSTFAEDNLHEIKQLTGIGLSYPALSQWQQWLEQEFEILHLSQAKIILELDSPKAALQHLKSTGVTATHNTIWTKNTLHNFYHNYLENYSTPSGKVSLTYAPLYCLAKKKERK</sequence>
<dbReference type="PANTHER" id="PTHR13090:SF1">
    <property type="entry name" value="ARGININE-HYDROXYLASE NDUFAF5, MITOCHONDRIAL"/>
    <property type="match status" value="1"/>
</dbReference>
<dbReference type="Pfam" id="PF13489">
    <property type="entry name" value="Methyltransf_23"/>
    <property type="match status" value="1"/>
</dbReference>
<evidence type="ECO:0000256" key="2">
    <source>
        <dbReference type="ARBA" id="ARBA00022679"/>
    </source>
</evidence>
<dbReference type="EMBL" id="JANJ01000003">
    <property type="protein sequence ID" value="EXI62414.1"/>
    <property type="molecule type" value="Genomic_DNA"/>
</dbReference>
<dbReference type="SUPFAM" id="SSF53335">
    <property type="entry name" value="S-adenosyl-L-methionine-dependent methyltransferases"/>
    <property type="match status" value="1"/>
</dbReference>
<evidence type="ECO:0000313" key="7">
    <source>
        <dbReference type="Proteomes" id="UP000054123"/>
    </source>
</evidence>